<dbReference type="GO" id="GO:0019134">
    <property type="term" value="F:glucosamine-1-phosphate N-acetyltransferase activity"/>
    <property type="evidence" value="ECO:0007669"/>
    <property type="project" value="UniProtKB-EC"/>
</dbReference>
<evidence type="ECO:0000256" key="5">
    <source>
        <dbReference type="ARBA" id="ARBA00048493"/>
    </source>
</evidence>
<evidence type="ECO:0000259" key="7">
    <source>
        <dbReference type="Pfam" id="PF00483"/>
    </source>
</evidence>
<dbReference type="InterPro" id="IPR050065">
    <property type="entry name" value="GlmU-like"/>
</dbReference>
<comment type="catalytic activity">
    <reaction evidence="4">
        <text>alpha-D-glucosamine 1-phosphate + acetyl-CoA = N-acetyl-alpha-D-glucosamine 1-phosphate + CoA + H(+)</text>
        <dbReference type="Rhea" id="RHEA:13725"/>
        <dbReference type="ChEBI" id="CHEBI:15378"/>
        <dbReference type="ChEBI" id="CHEBI:57287"/>
        <dbReference type="ChEBI" id="CHEBI:57288"/>
        <dbReference type="ChEBI" id="CHEBI:57776"/>
        <dbReference type="ChEBI" id="CHEBI:58516"/>
        <dbReference type="EC" id="2.3.1.157"/>
    </reaction>
</comment>
<dbReference type="PANTHER" id="PTHR43584:SF3">
    <property type="entry name" value="BIFUNCTIONAL PROTEIN GLMU"/>
    <property type="match status" value="1"/>
</dbReference>
<proteinExistence type="predicted"/>
<organism evidence="8 9">
    <name type="scientific">Vallitalea guaymasensis</name>
    <dbReference type="NCBI Taxonomy" id="1185412"/>
    <lineage>
        <taxon>Bacteria</taxon>
        <taxon>Bacillati</taxon>
        <taxon>Bacillota</taxon>
        <taxon>Clostridia</taxon>
        <taxon>Lachnospirales</taxon>
        <taxon>Vallitaleaceae</taxon>
        <taxon>Vallitalea</taxon>
    </lineage>
</organism>
<keyword evidence="2" id="KW-0548">Nucleotidyltransferase</keyword>
<dbReference type="GO" id="GO:0003977">
    <property type="term" value="F:UDP-N-acetylglucosamine diphosphorylase activity"/>
    <property type="evidence" value="ECO:0007669"/>
    <property type="project" value="UniProtKB-EC"/>
</dbReference>
<evidence type="ECO:0000256" key="4">
    <source>
        <dbReference type="ARBA" id="ARBA00048247"/>
    </source>
</evidence>
<feature type="domain" description="Nucleotidyl transferase" evidence="7">
    <location>
        <begin position="2"/>
        <end position="215"/>
    </location>
</feature>
<dbReference type="KEGG" id="vgu:HYG85_14005"/>
<dbReference type="AlphaFoldDB" id="A0A8J8SCR8"/>
<accession>A0A8J8SCR8</accession>
<dbReference type="Pfam" id="PF00483">
    <property type="entry name" value="NTP_transferase"/>
    <property type="match status" value="1"/>
</dbReference>
<evidence type="ECO:0000256" key="6">
    <source>
        <dbReference type="ARBA" id="ARBA00049628"/>
    </source>
</evidence>
<reference evidence="8 9" key="1">
    <citation type="submission" date="2020-07" db="EMBL/GenBank/DDBJ databases">
        <title>Vallitalea guaymasensis genome.</title>
        <authorList>
            <person name="Postec A."/>
        </authorList>
    </citation>
    <scope>NUCLEOTIDE SEQUENCE [LARGE SCALE GENOMIC DNA]</scope>
    <source>
        <strain evidence="8 9">Ra1766G1</strain>
    </source>
</reference>
<dbReference type="EMBL" id="CP058561">
    <property type="protein sequence ID" value="QUH29964.1"/>
    <property type="molecule type" value="Genomic_DNA"/>
</dbReference>
<dbReference type="RefSeq" id="WP_193774616.1">
    <property type="nucleotide sequence ID" value="NZ_CAJXUH010000003.1"/>
</dbReference>
<gene>
    <name evidence="8" type="ORF">HYG85_14005</name>
</gene>
<keyword evidence="1 8" id="KW-0808">Transferase</keyword>
<name>A0A8J8SCR8_9FIRM</name>
<keyword evidence="9" id="KW-1185">Reference proteome</keyword>
<sequence>MKAIVLGAGKGTRLQSEKYNMPKVLRKAHGKPLIEYVLDALSFIEEEDTTIVVGYKKEMVYEEIKGDYKFVSQDEQLGTGHAVLVTEDTFKDYDGPILVAYGDMPLYKKSTYEKMFEIHEKENATCTVLTAVIDDPPAYGRIIRDENGQMEGVVEAKDCTKEQLAIKELNVGVYVFDSKFLFENLKLLKNDNIQKEYYLTDIPKMVMEKGEKLVTHTIYNTNEVYGVNTVEELEFCEKVLQEEAN</sequence>
<dbReference type="Gene3D" id="3.90.550.10">
    <property type="entry name" value="Spore Coat Polysaccharide Biosynthesis Protein SpsA, Chain A"/>
    <property type="match status" value="1"/>
</dbReference>
<dbReference type="InterPro" id="IPR029044">
    <property type="entry name" value="Nucleotide-diphossugar_trans"/>
</dbReference>
<evidence type="ECO:0000256" key="1">
    <source>
        <dbReference type="ARBA" id="ARBA00022679"/>
    </source>
</evidence>
<comment type="function">
    <text evidence="6">Catalyzes the last two sequential reactions in the de novo biosynthetic pathway for UDP-N-acetylglucosamine (UDP-GlcNAc). The C-terminal domain catalyzes the transfer of acetyl group from acetyl coenzyme A to glucosamine-1-phosphate (GlcN-1-P) to produce N-acetylglucosamine-1-phosphate (GlcNAc-1-P), which is converted into UDP-GlcNAc by the transfer of uridine 5-monophosphate (from uridine 5-triphosphate), a reaction catalyzed by the N-terminal domain.</text>
</comment>
<dbReference type="InterPro" id="IPR005835">
    <property type="entry name" value="NTP_transferase_dom"/>
</dbReference>
<comment type="catalytic activity">
    <reaction evidence="5">
        <text>N-acetyl-alpha-D-glucosamine 1-phosphate + UTP + H(+) = UDP-N-acetyl-alpha-D-glucosamine + diphosphate</text>
        <dbReference type="Rhea" id="RHEA:13509"/>
        <dbReference type="ChEBI" id="CHEBI:15378"/>
        <dbReference type="ChEBI" id="CHEBI:33019"/>
        <dbReference type="ChEBI" id="CHEBI:46398"/>
        <dbReference type="ChEBI" id="CHEBI:57705"/>
        <dbReference type="ChEBI" id="CHEBI:57776"/>
        <dbReference type="EC" id="2.7.7.23"/>
    </reaction>
</comment>
<evidence type="ECO:0000313" key="9">
    <source>
        <dbReference type="Proteomes" id="UP000677305"/>
    </source>
</evidence>
<dbReference type="SUPFAM" id="SSF53448">
    <property type="entry name" value="Nucleotide-diphospho-sugar transferases"/>
    <property type="match status" value="1"/>
</dbReference>
<dbReference type="PANTHER" id="PTHR43584">
    <property type="entry name" value="NUCLEOTIDYL TRANSFERASE"/>
    <property type="match status" value="1"/>
</dbReference>
<evidence type="ECO:0000313" key="8">
    <source>
        <dbReference type="EMBL" id="QUH29964.1"/>
    </source>
</evidence>
<keyword evidence="3" id="KW-0012">Acyltransferase</keyword>
<evidence type="ECO:0000256" key="2">
    <source>
        <dbReference type="ARBA" id="ARBA00022695"/>
    </source>
</evidence>
<dbReference type="CDD" id="cd02540">
    <property type="entry name" value="GT2_GlmU_N_bac"/>
    <property type="match status" value="1"/>
</dbReference>
<protein>
    <submittedName>
        <fullName evidence="8">NTP transferase domain-containing protein</fullName>
    </submittedName>
</protein>
<evidence type="ECO:0000256" key="3">
    <source>
        <dbReference type="ARBA" id="ARBA00023315"/>
    </source>
</evidence>
<dbReference type="Proteomes" id="UP000677305">
    <property type="component" value="Chromosome"/>
</dbReference>